<evidence type="ECO:0000313" key="3">
    <source>
        <dbReference type="EMBL" id="CAB4830282.1"/>
    </source>
</evidence>
<dbReference type="EMBL" id="CAESGF010000001">
    <property type="protein sequence ID" value="CAB4362294.1"/>
    <property type="molecule type" value="Genomic_DNA"/>
</dbReference>
<evidence type="ECO:0000313" key="2">
    <source>
        <dbReference type="EMBL" id="CAB4715118.1"/>
    </source>
</evidence>
<evidence type="ECO:0000313" key="6">
    <source>
        <dbReference type="EMBL" id="CAB5017360.1"/>
    </source>
</evidence>
<dbReference type="EMBL" id="CAFBMT010000002">
    <property type="protein sequence ID" value="CAB4915576.1"/>
    <property type="molecule type" value="Genomic_DNA"/>
</dbReference>
<protein>
    <submittedName>
        <fullName evidence="3">Unannotated protein</fullName>
    </submittedName>
</protein>
<evidence type="ECO:0000313" key="1">
    <source>
        <dbReference type="EMBL" id="CAB4362294.1"/>
    </source>
</evidence>
<evidence type="ECO:0000313" key="5">
    <source>
        <dbReference type="EMBL" id="CAB4915576.1"/>
    </source>
</evidence>
<evidence type="ECO:0000313" key="4">
    <source>
        <dbReference type="EMBL" id="CAB4853087.1"/>
    </source>
</evidence>
<dbReference type="EMBL" id="CAEZYF010000004">
    <property type="protein sequence ID" value="CAB4715118.1"/>
    <property type="molecule type" value="Genomic_DNA"/>
</dbReference>
<name>A0A6J7ABP0_9ZZZZ</name>
<dbReference type="AlphaFoldDB" id="A0A6J7ABP0"/>
<proteinExistence type="predicted"/>
<gene>
    <name evidence="2" type="ORF">UFOPK2656_00925</name>
    <name evidence="3" type="ORF">UFOPK3099_02013</name>
    <name evidence="4" type="ORF">UFOPK3267_02611</name>
    <name evidence="5" type="ORF">UFOPK3651_00508</name>
    <name evidence="6" type="ORF">UFOPK3931_03155</name>
    <name evidence="1" type="ORF">UFOPK4189_00067</name>
</gene>
<dbReference type="EMBL" id="CAFBOL010000142">
    <property type="protein sequence ID" value="CAB5017360.1"/>
    <property type="molecule type" value="Genomic_DNA"/>
</dbReference>
<dbReference type="EMBL" id="CAFBIY010000197">
    <property type="protein sequence ID" value="CAB4853087.1"/>
    <property type="molecule type" value="Genomic_DNA"/>
</dbReference>
<reference evidence="3" key="1">
    <citation type="submission" date="2020-05" db="EMBL/GenBank/DDBJ databases">
        <authorList>
            <person name="Chiriac C."/>
            <person name="Salcher M."/>
            <person name="Ghai R."/>
            <person name="Kavagutti S V."/>
        </authorList>
    </citation>
    <scope>NUCLEOTIDE SEQUENCE</scope>
</reference>
<sequence length="403" mass="40564">MTAFDNVRRKRTTVMLGACLAVLLGVGGLAYAGVKALRKYEGATKVGHKEIRIPSTPVGMLATVDAQNRLTSIEILVLLPKSNLGGSIVSVPVSADTTLGTGTDRIPFTEVYATGGIDELALSVESALSVTLDVYQVADPATLAALLGPLGTIDATLPNAAGDTFPAGAISLTADQAAQVINHTEVGQTDSVRRGDVEAVWAAVAAAVGSGVATVDASAPGTTTAGATLAIASVGDLLARLFAGPVGARAIPAEPVDAATNPGGKDVEALDRVDAIMVLASIAPRAMSAPAPGLVFRIEAPAGYEAQVRVAVAIVLLGGGNVQSVYLNGPSQANTNVLIRDTRLEDQTGGANTGLFGPTDVSEPKTSIEGIDVIVQLGGTWLDDPASLGQTAASTTVPATATT</sequence>
<accession>A0A6J7ABP0</accession>
<organism evidence="3">
    <name type="scientific">freshwater metagenome</name>
    <dbReference type="NCBI Taxonomy" id="449393"/>
    <lineage>
        <taxon>unclassified sequences</taxon>
        <taxon>metagenomes</taxon>
        <taxon>ecological metagenomes</taxon>
    </lineage>
</organism>
<dbReference type="EMBL" id="CAFAAV010000176">
    <property type="protein sequence ID" value="CAB4830282.1"/>
    <property type="molecule type" value="Genomic_DNA"/>
</dbReference>